<reference evidence="1 2" key="2">
    <citation type="submission" date="2014-10" db="EMBL/GenBank/DDBJ databases">
        <title>Comparative genomics of the Paenibacillus odorifer group.</title>
        <authorList>
            <person name="Tsai Y.-C."/>
            <person name="Martin N."/>
            <person name="Korlach J."/>
            <person name="Wiedmann M."/>
        </authorList>
    </citation>
    <scope>NUCLEOTIDE SEQUENCE [LARGE SCALE GENOMIC DNA]</scope>
    <source>
        <strain evidence="1 2">DSM 18334</strain>
    </source>
</reference>
<organism evidence="1 2">
    <name type="scientific">Paenibacillus wynnii</name>
    <dbReference type="NCBI Taxonomy" id="268407"/>
    <lineage>
        <taxon>Bacteria</taxon>
        <taxon>Bacillati</taxon>
        <taxon>Bacillota</taxon>
        <taxon>Bacilli</taxon>
        <taxon>Bacillales</taxon>
        <taxon>Paenibacillaceae</taxon>
        <taxon>Paenibacillus</taxon>
    </lineage>
</organism>
<dbReference type="RefSeq" id="WP_036654190.1">
    <property type="nucleotide sequence ID" value="NZ_JQCR01000003.1"/>
</dbReference>
<protein>
    <recommendedName>
        <fullName evidence="3">Competence protein J (ComJ)</fullName>
    </recommendedName>
</protein>
<dbReference type="EMBL" id="JQCR01000003">
    <property type="protein sequence ID" value="KGE16396.1"/>
    <property type="molecule type" value="Genomic_DNA"/>
</dbReference>
<accession>A0A098M336</accession>
<dbReference type="Proteomes" id="UP000029734">
    <property type="component" value="Unassembled WGS sequence"/>
</dbReference>
<evidence type="ECO:0000313" key="2">
    <source>
        <dbReference type="Proteomes" id="UP000029734"/>
    </source>
</evidence>
<comment type="caution">
    <text evidence="1">The sequence shown here is derived from an EMBL/GenBank/DDBJ whole genome shotgun (WGS) entry which is preliminary data.</text>
</comment>
<dbReference type="eggNOG" id="ENOG50316S2">
    <property type="taxonomic scope" value="Bacteria"/>
</dbReference>
<dbReference type="Pfam" id="PF11033">
    <property type="entry name" value="ComJ"/>
    <property type="match status" value="1"/>
</dbReference>
<reference evidence="1 2" key="1">
    <citation type="submission" date="2014-08" db="EMBL/GenBank/DDBJ databases">
        <authorList>
            <person name="den Bakker H.C."/>
        </authorList>
    </citation>
    <scope>NUCLEOTIDE SEQUENCE [LARGE SCALE GENOMIC DNA]</scope>
    <source>
        <strain evidence="1 2">DSM 18334</strain>
    </source>
</reference>
<dbReference type="InterPro" id="IPR038691">
    <property type="entry name" value="ComJ_sf"/>
</dbReference>
<dbReference type="Gene3D" id="2.60.34.30">
    <property type="entry name" value="Competence, DNA-entry nuclease inhibitor, ComJ"/>
    <property type="match status" value="1"/>
</dbReference>
<evidence type="ECO:0008006" key="3">
    <source>
        <dbReference type="Google" id="ProtNLM"/>
    </source>
</evidence>
<proteinExistence type="predicted"/>
<keyword evidence="2" id="KW-1185">Reference proteome</keyword>
<sequence length="161" mass="18684">MDSTPVTQEVDMILSHHQLQVRSRDFNEDFCQWGDINVAQGVILHPGYITLDPLLEDTFGACVKLSLRDQFQEDGLAQRRLVVPFEVMERDRLEVLSVQKSFPIELPLENGNYALYFEIAVDKEVYCRLTFVATEERIQPKFLMNDDWGAIEDQLIVEGYR</sequence>
<evidence type="ECO:0000313" key="1">
    <source>
        <dbReference type="EMBL" id="KGE16396.1"/>
    </source>
</evidence>
<dbReference type="AlphaFoldDB" id="A0A098M336"/>
<gene>
    <name evidence="1" type="ORF">PWYN_16770</name>
</gene>
<dbReference type="InterPro" id="IPR020354">
    <property type="entry name" value="Competence_nuclease_inhibitor"/>
</dbReference>
<dbReference type="STRING" id="268407.PWYN_16770"/>
<dbReference type="OrthoDB" id="5114501at2"/>
<name>A0A098M336_9BACL</name>